<reference evidence="15" key="1">
    <citation type="journal article" date="2019" name="Int. J. Syst. Evol. Microbiol.">
        <title>The Global Catalogue of Microorganisms (GCM) 10K type strain sequencing project: providing services to taxonomists for standard genome sequencing and annotation.</title>
        <authorList>
            <consortium name="The Broad Institute Genomics Platform"/>
            <consortium name="The Broad Institute Genome Sequencing Center for Infectious Disease"/>
            <person name="Wu L."/>
            <person name="Ma J."/>
        </authorList>
    </citation>
    <scope>NUCLEOTIDE SEQUENCE [LARGE SCALE GENOMIC DNA]</scope>
    <source>
        <strain evidence="15">CGMCC 1.16855</strain>
    </source>
</reference>
<dbReference type="PANTHER" id="PTHR10110:SF195">
    <property type="entry name" value="NA(+)_H(+) ANTIPORTER NHAS2"/>
    <property type="match status" value="1"/>
</dbReference>
<feature type="transmembrane region" description="Helical" evidence="12">
    <location>
        <begin position="32"/>
        <end position="52"/>
    </location>
</feature>
<feature type="transmembrane region" description="Helical" evidence="12">
    <location>
        <begin position="106"/>
        <end position="130"/>
    </location>
</feature>
<evidence type="ECO:0000313" key="14">
    <source>
        <dbReference type="EMBL" id="MFC2998659.1"/>
    </source>
</evidence>
<keyword evidence="4" id="KW-0050">Antiport</keyword>
<dbReference type="Pfam" id="PF00999">
    <property type="entry name" value="Na_H_Exchanger"/>
    <property type="match status" value="1"/>
</dbReference>
<keyword evidence="9" id="KW-0406">Ion transport</keyword>
<evidence type="ECO:0000256" key="3">
    <source>
        <dbReference type="ARBA" id="ARBA00022448"/>
    </source>
</evidence>
<evidence type="ECO:0000259" key="13">
    <source>
        <dbReference type="Pfam" id="PF00999"/>
    </source>
</evidence>
<dbReference type="PANTHER" id="PTHR10110">
    <property type="entry name" value="SODIUM/HYDROGEN EXCHANGER"/>
    <property type="match status" value="1"/>
</dbReference>
<proteinExistence type="inferred from homology"/>
<evidence type="ECO:0000256" key="12">
    <source>
        <dbReference type="SAM" id="Phobius"/>
    </source>
</evidence>
<comment type="subcellular location">
    <subcellularLocation>
        <location evidence="1">Cell membrane</location>
        <topology evidence="1">Multi-pass membrane protein</topology>
    </subcellularLocation>
</comment>
<name>A0ABV7BPQ3_9PROT</name>
<dbReference type="RefSeq" id="WP_216834143.1">
    <property type="nucleotide sequence ID" value="NZ_JAFNJS010000001.1"/>
</dbReference>
<organism evidence="14 15">
    <name type="scientific">Falsiroseomonas tokyonensis</name>
    <dbReference type="NCBI Taxonomy" id="430521"/>
    <lineage>
        <taxon>Bacteria</taxon>
        <taxon>Pseudomonadati</taxon>
        <taxon>Pseudomonadota</taxon>
        <taxon>Alphaproteobacteria</taxon>
        <taxon>Acetobacterales</taxon>
        <taxon>Roseomonadaceae</taxon>
        <taxon>Falsiroseomonas</taxon>
    </lineage>
</organism>
<gene>
    <name evidence="14" type="ORF">ACFOD3_02080</name>
</gene>
<protein>
    <submittedName>
        <fullName evidence="14">Cation:proton antiporter</fullName>
    </submittedName>
</protein>
<feature type="transmembrane region" description="Helical" evidence="12">
    <location>
        <begin position="178"/>
        <end position="197"/>
    </location>
</feature>
<dbReference type="InterPro" id="IPR006153">
    <property type="entry name" value="Cation/H_exchanger_TM"/>
</dbReference>
<dbReference type="InterPro" id="IPR018422">
    <property type="entry name" value="Cation/H_exchanger_CPA1"/>
</dbReference>
<comment type="caution">
    <text evidence="14">The sequence shown here is derived from an EMBL/GenBank/DDBJ whole genome shotgun (WGS) entry which is preliminary data.</text>
</comment>
<dbReference type="EMBL" id="JBHRSB010000001">
    <property type="protein sequence ID" value="MFC2998659.1"/>
    <property type="molecule type" value="Genomic_DNA"/>
</dbReference>
<evidence type="ECO:0000256" key="7">
    <source>
        <dbReference type="ARBA" id="ARBA00022989"/>
    </source>
</evidence>
<accession>A0ABV7BPQ3</accession>
<evidence type="ECO:0000256" key="9">
    <source>
        <dbReference type="ARBA" id="ARBA00023065"/>
    </source>
</evidence>
<keyword evidence="7 12" id="KW-1133">Transmembrane helix</keyword>
<evidence type="ECO:0000256" key="2">
    <source>
        <dbReference type="ARBA" id="ARBA00007367"/>
    </source>
</evidence>
<feature type="transmembrane region" description="Helical" evidence="12">
    <location>
        <begin position="64"/>
        <end position="94"/>
    </location>
</feature>
<comment type="similarity">
    <text evidence="2">Belongs to the monovalent cation:proton antiporter 1 (CPA1) transporter (TC 2.A.36) family.</text>
</comment>
<evidence type="ECO:0000256" key="10">
    <source>
        <dbReference type="ARBA" id="ARBA00023136"/>
    </source>
</evidence>
<evidence type="ECO:0000256" key="5">
    <source>
        <dbReference type="ARBA" id="ARBA00022475"/>
    </source>
</evidence>
<evidence type="ECO:0000256" key="4">
    <source>
        <dbReference type="ARBA" id="ARBA00022449"/>
    </source>
</evidence>
<keyword evidence="15" id="KW-1185">Reference proteome</keyword>
<keyword evidence="10 12" id="KW-0472">Membrane</keyword>
<keyword evidence="8" id="KW-0915">Sodium</keyword>
<keyword evidence="5" id="KW-1003">Cell membrane</keyword>
<keyword evidence="11" id="KW-0739">Sodium transport</keyword>
<evidence type="ECO:0000256" key="1">
    <source>
        <dbReference type="ARBA" id="ARBA00004651"/>
    </source>
</evidence>
<keyword evidence="3" id="KW-0813">Transport</keyword>
<feature type="transmembrane region" description="Helical" evidence="12">
    <location>
        <begin position="6"/>
        <end position="25"/>
    </location>
</feature>
<sequence length="200" mass="20554">MTAGVLSFLDIVALLLVLSAGFGWLNQRFLGLPGSIGLLSMGLVSSLLLVVVDMLETDEPLNRSLIAAVGAIDFQSAVLDGLLAFLLFAGALHLDISRLRGRAWPVALMATGGTLLSTFVIGLGLGMASAPLGYPLPLPWALVFGGLISRTDPVAVLGTLKVVQVPASIETDMSGESLFNDGVGVVLFALLVILAAGGEA</sequence>
<evidence type="ECO:0000256" key="11">
    <source>
        <dbReference type="ARBA" id="ARBA00023201"/>
    </source>
</evidence>
<keyword evidence="6 12" id="KW-0812">Transmembrane</keyword>
<dbReference type="Proteomes" id="UP001595420">
    <property type="component" value="Unassembled WGS sequence"/>
</dbReference>
<evidence type="ECO:0000256" key="8">
    <source>
        <dbReference type="ARBA" id="ARBA00023053"/>
    </source>
</evidence>
<feature type="domain" description="Cation/H+ exchanger transmembrane" evidence="13">
    <location>
        <begin position="21"/>
        <end position="195"/>
    </location>
</feature>
<evidence type="ECO:0000256" key="6">
    <source>
        <dbReference type="ARBA" id="ARBA00022692"/>
    </source>
</evidence>
<evidence type="ECO:0000313" key="15">
    <source>
        <dbReference type="Proteomes" id="UP001595420"/>
    </source>
</evidence>